<accession>A0A7N0VLW2</accession>
<feature type="region of interest" description="Disordered" evidence="1">
    <location>
        <begin position="1"/>
        <end position="26"/>
    </location>
</feature>
<dbReference type="EnsemblPlants" id="Kaladp1275s0003.1.v1.1">
    <property type="protein sequence ID" value="Kaladp1275s0003.1.v1.1.CDS.1"/>
    <property type="gene ID" value="Kaladp1275s0003.v1.1"/>
</dbReference>
<protein>
    <submittedName>
        <fullName evidence="2">Uncharacterized protein</fullName>
    </submittedName>
</protein>
<proteinExistence type="predicted"/>
<organism evidence="2 3">
    <name type="scientific">Kalanchoe fedtschenkoi</name>
    <name type="common">Lavender scallops</name>
    <name type="synonym">South American air plant</name>
    <dbReference type="NCBI Taxonomy" id="63787"/>
    <lineage>
        <taxon>Eukaryota</taxon>
        <taxon>Viridiplantae</taxon>
        <taxon>Streptophyta</taxon>
        <taxon>Embryophyta</taxon>
        <taxon>Tracheophyta</taxon>
        <taxon>Spermatophyta</taxon>
        <taxon>Magnoliopsida</taxon>
        <taxon>eudicotyledons</taxon>
        <taxon>Gunneridae</taxon>
        <taxon>Pentapetalae</taxon>
        <taxon>Saxifragales</taxon>
        <taxon>Crassulaceae</taxon>
        <taxon>Kalanchoe</taxon>
    </lineage>
</organism>
<evidence type="ECO:0000256" key="1">
    <source>
        <dbReference type="SAM" id="MobiDB-lite"/>
    </source>
</evidence>
<sequence>MEKKTKKPIVTRAEPTPSNEFSASPIDAADLHRSSYAVNQRKFNESWLRIPSHV</sequence>
<name>A0A7N0VLW2_KALFE</name>
<keyword evidence="3" id="KW-1185">Reference proteome</keyword>
<evidence type="ECO:0000313" key="3">
    <source>
        <dbReference type="Proteomes" id="UP000594263"/>
    </source>
</evidence>
<reference evidence="2" key="1">
    <citation type="submission" date="2021-01" db="UniProtKB">
        <authorList>
            <consortium name="EnsemblPlants"/>
        </authorList>
    </citation>
    <scope>IDENTIFICATION</scope>
</reference>
<evidence type="ECO:0000313" key="2">
    <source>
        <dbReference type="EnsemblPlants" id="Kaladp1275s0003.1.v1.1.CDS.1"/>
    </source>
</evidence>
<dbReference type="AlphaFoldDB" id="A0A7N0VLW2"/>
<dbReference type="Proteomes" id="UP000594263">
    <property type="component" value="Unplaced"/>
</dbReference>
<dbReference type="Gramene" id="Kaladp1275s0003.1.v1.1">
    <property type="protein sequence ID" value="Kaladp1275s0003.1.v1.1.CDS.1"/>
    <property type="gene ID" value="Kaladp1275s0003.v1.1"/>
</dbReference>